<protein>
    <submittedName>
        <fullName evidence="2">Uncharacterized protein</fullName>
    </submittedName>
</protein>
<evidence type="ECO:0000256" key="1">
    <source>
        <dbReference type="SAM" id="Phobius"/>
    </source>
</evidence>
<dbReference type="EMBL" id="VSRR010048357">
    <property type="protein sequence ID" value="MPC78409.1"/>
    <property type="molecule type" value="Genomic_DNA"/>
</dbReference>
<keyword evidence="1" id="KW-0472">Membrane</keyword>
<proteinExistence type="predicted"/>
<dbReference type="AlphaFoldDB" id="A0A5B7I945"/>
<evidence type="ECO:0000313" key="3">
    <source>
        <dbReference type="Proteomes" id="UP000324222"/>
    </source>
</evidence>
<keyword evidence="1" id="KW-0812">Transmembrane</keyword>
<comment type="caution">
    <text evidence="2">The sequence shown here is derived from an EMBL/GenBank/DDBJ whole genome shotgun (WGS) entry which is preliminary data.</text>
</comment>
<gene>
    <name evidence="2" type="ORF">E2C01_072895</name>
</gene>
<evidence type="ECO:0000313" key="2">
    <source>
        <dbReference type="EMBL" id="MPC78409.1"/>
    </source>
</evidence>
<keyword evidence="3" id="KW-1185">Reference proteome</keyword>
<reference evidence="2 3" key="1">
    <citation type="submission" date="2019-05" db="EMBL/GenBank/DDBJ databases">
        <title>Another draft genome of Portunus trituberculatus and its Hox gene families provides insights of decapod evolution.</title>
        <authorList>
            <person name="Jeong J.-H."/>
            <person name="Song I."/>
            <person name="Kim S."/>
            <person name="Choi T."/>
            <person name="Kim D."/>
            <person name="Ryu S."/>
            <person name="Kim W."/>
        </authorList>
    </citation>
    <scope>NUCLEOTIDE SEQUENCE [LARGE SCALE GENOMIC DNA]</scope>
    <source>
        <tissue evidence="2">Muscle</tissue>
    </source>
</reference>
<organism evidence="2 3">
    <name type="scientific">Portunus trituberculatus</name>
    <name type="common">Swimming crab</name>
    <name type="synonym">Neptunus trituberculatus</name>
    <dbReference type="NCBI Taxonomy" id="210409"/>
    <lineage>
        <taxon>Eukaryota</taxon>
        <taxon>Metazoa</taxon>
        <taxon>Ecdysozoa</taxon>
        <taxon>Arthropoda</taxon>
        <taxon>Crustacea</taxon>
        <taxon>Multicrustacea</taxon>
        <taxon>Malacostraca</taxon>
        <taxon>Eumalacostraca</taxon>
        <taxon>Eucarida</taxon>
        <taxon>Decapoda</taxon>
        <taxon>Pleocyemata</taxon>
        <taxon>Brachyura</taxon>
        <taxon>Eubrachyura</taxon>
        <taxon>Portunoidea</taxon>
        <taxon>Portunidae</taxon>
        <taxon>Portuninae</taxon>
        <taxon>Portunus</taxon>
    </lineage>
</organism>
<dbReference type="Proteomes" id="UP000324222">
    <property type="component" value="Unassembled WGS sequence"/>
</dbReference>
<sequence>MTAAAAHLSLDALYISPPLFAPPCLYRLFLLAISLVYYTVTRVVMHRLECSPRQPVSGVWRGSPPLHSFIPGDCDPLPPHPYSVYCYCFV</sequence>
<accession>A0A5B7I945</accession>
<name>A0A5B7I945_PORTR</name>
<feature type="transmembrane region" description="Helical" evidence="1">
    <location>
        <begin position="20"/>
        <end position="40"/>
    </location>
</feature>
<keyword evidence="1" id="KW-1133">Transmembrane helix</keyword>